<feature type="transmembrane region" description="Helical" evidence="1">
    <location>
        <begin position="101"/>
        <end position="119"/>
    </location>
</feature>
<organism evidence="2 3">
    <name type="scientific">Paenibacillus septentrionalis</name>
    <dbReference type="NCBI Taxonomy" id="429342"/>
    <lineage>
        <taxon>Bacteria</taxon>
        <taxon>Bacillati</taxon>
        <taxon>Bacillota</taxon>
        <taxon>Bacilli</taxon>
        <taxon>Bacillales</taxon>
        <taxon>Paenibacillaceae</taxon>
        <taxon>Paenibacillus</taxon>
    </lineage>
</organism>
<dbReference type="RefSeq" id="WP_379237359.1">
    <property type="nucleotide sequence ID" value="NZ_JBHSTE010000007.1"/>
</dbReference>
<proteinExistence type="predicted"/>
<dbReference type="InterPro" id="IPR021560">
    <property type="entry name" value="DUF3021"/>
</dbReference>
<keyword evidence="1" id="KW-1133">Transmembrane helix</keyword>
<feature type="transmembrane region" description="Helical" evidence="1">
    <location>
        <begin position="40"/>
        <end position="61"/>
    </location>
</feature>
<evidence type="ECO:0000313" key="2">
    <source>
        <dbReference type="EMBL" id="MFC6334632.1"/>
    </source>
</evidence>
<dbReference type="PROSITE" id="PS51257">
    <property type="entry name" value="PROKAR_LIPOPROTEIN"/>
    <property type="match status" value="1"/>
</dbReference>
<dbReference type="Proteomes" id="UP001596233">
    <property type="component" value="Unassembled WGS sequence"/>
</dbReference>
<name>A0ABW1V7D5_9BACL</name>
<gene>
    <name evidence="2" type="ORF">ACFP56_18535</name>
</gene>
<feature type="transmembrane region" description="Helical" evidence="1">
    <location>
        <begin position="68"/>
        <end position="89"/>
    </location>
</feature>
<reference evidence="3" key="1">
    <citation type="journal article" date="2019" name="Int. J. Syst. Evol. Microbiol.">
        <title>The Global Catalogue of Microorganisms (GCM) 10K type strain sequencing project: providing services to taxonomists for standard genome sequencing and annotation.</title>
        <authorList>
            <consortium name="The Broad Institute Genomics Platform"/>
            <consortium name="The Broad Institute Genome Sequencing Center for Infectious Disease"/>
            <person name="Wu L."/>
            <person name="Ma J."/>
        </authorList>
    </citation>
    <scope>NUCLEOTIDE SEQUENCE [LARGE SCALE GENOMIC DNA]</scope>
    <source>
        <strain evidence="3">PCU 280</strain>
    </source>
</reference>
<dbReference type="EMBL" id="JBHSTE010000007">
    <property type="protein sequence ID" value="MFC6334632.1"/>
    <property type="molecule type" value="Genomic_DNA"/>
</dbReference>
<sequence>MKKLLQTIVISILISLSCSYILVTLSVITDPTATMTGKELLEQIIVAAILGAVLGPLSFIFEIERLPFLLQLLLHLTAVTLCVLTAGYFGGWFEHFGFQKVLISEAIIYILIWCMMFILQKKDIAQINNAIKKRKG</sequence>
<comment type="caution">
    <text evidence="2">The sequence shown here is derived from an EMBL/GenBank/DDBJ whole genome shotgun (WGS) entry which is preliminary data.</text>
</comment>
<keyword evidence="3" id="KW-1185">Reference proteome</keyword>
<protein>
    <submittedName>
        <fullName evidence="2">DUF3021 family protein</fullName>
    </submittedName>
</protein>
<keyword evidence="1" id="KW-0812">Transmembrane</keyword>
<dbReference type="Pfam" id="PF11457">
    <property type="entry name" value="DUF3021"/>
    <property type="match status" value="1"/>
</dbReference>
<evidence type="ECO:0000256" key="1">
    <source>
        <dbReference type="SAM" id="Phobius"/>
    </source>
</evidence>
<keyword evidence="1" id="KW-0472">Membrane</keyword>
<accession>A0ABW1V7D5</accession>
<feature type="transmembrane region" description="Helical" evidence="1">
    <location>
        <begin position="7"/>
        <end position="28"/>
    </location>
</feature>
<evidence type="ECO:0000313" key="3">
    <source>
        <dbReference type="Proteomes" id="UP001596233"/>
    </source>
</evidence>